<dbReference type="EMBL" id="CAKOAT010022225">
    <property type="protein sequence ID" value="CAH8284653.1"/>
    <property type="molecule type" value="Genomic_DNA"/>
</dbReference>
<dbReference type="PANTHER" id="PTHR13448:SF10">
    <property type="entry name" value="GCF C-TERMINAL DOMAIN-CONTAINING PROTEIN"/>
    <property type="match status" value="1"/>
</dbReference>
<sequence>MSLSLLNLPTSIACFTGNPALANEATAITISVLTQNVDFFKQWDVLYKENLEASVALLKKLVNEWKVYSRILASSWSDITVKHAMNSFRMKNGKAITKRVANLSLYKEADQSCKLISTRLSRAPPPGK</sequence>
<gene>
    <name evidence="1" type="ORF">ERUC_LOCUS796</name>
</gene>
<reference evidence="1 2" key="1">
    <citation type="submission" date="2022-03" db="EMBL/GenBank/DDBJ databases">
        <authorList>
            <person name="Macdonald S."/>
            <person name="Ahmed S."/>
            <person name="Newling K."/>
        </authorList>
    </citation>
    <scope>NUCLEOTIDE SEQUENCE [LARGE SCALE GENOMIC DNA]</scope>
</reference>
<dbReference type="InterPro" id="IPR019308">
    <property type="entry name" value="TMEM214"/>
</dbReference>
<evidence type="ECO:0000313" key="1">
    <source>
        <dbReference type="EMBL" id="CAH8284653.1"/>
    </source>
</evidence>
<keyword evidence="2" id="KW-1185">Reference proteome</keyword>
<dbReference type="AlphaFoldDB" id="A0ABC8INM4"/>
<name>A0ABC8INM4_ERUVS</name>
<organism evidence="1 2">
    <name type="scientific">Eruca vesicaria subsp. sativa</name>
    <name type="common">Garden rocket</name>
    <name type="synonym">Eruca sativa</name>
    <dbReference type="NCBI Taxonomy" id="29727"/>
    <lineage>
        <taxon>Eukaryota</taxon>
        <taxon>Viridiplantae</taxon>
        <taxon>Streptophyta</taxon>
        <taxon>Embryophyta</taxon>
        <taxon>Tracheophyta</taxon>
        <taxon>Spermatophyta</taxon>
        <taxon>Magnoliopsida</taxon>
        <taxon>eudicotyledons</taxon>
        <taxon>Gunneridae</taxon>
        <taxon>Pentapetalae</taxon>
        <taxon>rosids</taxon>
        <taxon>malvids</taxon>
        <taxon>Brassicales</taxon>
        <taxon>Brassicaceae</taxon>
        <taxon>Brassiceae</taxon>
        <taxon>Eruca</taxon>
    </lineage>
</organism>
<dbReference type="Proteomes" id="UP001642260">
    <property type="component" value="Unassembled WGS sequence"/>
</dbReference>
<proteinExistence type="predicted"/>
<comment type="caution">
    <text evidence="1">The sequence shown here is derived from an EMBL/GenBank/DDBJ whole genome shotgun (WGS) entry which is preliminary data.</text>
</comment>
<dbReference type="PANTHER" id="PTHR13448">
    <property type="entry name" value="TRANSMEMBRANE PROTEIN 214"/>
    <property type="match status" value="1"/>
</dbReference>
<accession>A0ABC8INM4</accession>
<evidence type="ECO:0000313" key="2">
    <source>
        <dbReference type="Proteomes" id="UP001642260"/>
    </source>
</evidence>
<protein>
    <submittedName>
        <fullName evidence="1">Uncharacterized protein</fullName>
    </submittedName>
</protein>